<dbReference type="AntiFam" id="ANF00095">
    <property type="entry name" value="Shadow ORF (opposite ABC transporters)"/>
</dbReference>
<accession>A0A655UJJ7</accession>
<dbReference type="AntiFam" id="ANF00142">
    <property type="entry name" value="Shadow ORF (opposite yadG)"/>
</dbReference>
<reference evidence="1 2" key="1">
    <citation type="submission" date="2015-07" db="EMBL/GenBank/DDBJ databases">
        <authorList>
            <consortium name="Pathogen Informatics"/>
        </authorList>
    </citation>
    <scope>NUCLEOTIDE SEQUENCE [LARGE SCALE GENOMIC DNA]</scope>
    <source>
        <strain evidence="1 2">A325</strain>
    </source>
</reference>
<evidence type="ECO:0000313" key="2">
    <source>
        <dbReference type="Proteomes" id="UP000046067"/>
    </source>
</evidence>
<name>A0A655UJJ7_VIBCL</name>
<dbReference type="AlphaFoldDB" id="A0A655UJJ7"/>
<proteinExistence type="predicted"/>
<sequence length="57" mass="6579">MGDHDDCGIELTFQFVKQLHNLRLNSHVECGGRFIGNQQFRATQQSHRNHHPLTHTA</sequence>
<gene>
    <name evidence="1" type="ORF">ERS013201_00098</name>
</gene>
<organism evidence="1 2">
    <name type="scientific">Vibrio cholerae</name>
    <dbReference type="NCBI Taxonomy" id="666"/>
    <lineage>
        <taxon>Bacteria</taxon>
        <taxon>Pseudomonadati</taxon>
        <taxon>Pseudomonadota</taxon>
        <taxon>Gammaproteobacteria</taxon>
        <taxon>Vibrionales</taxon>
        <taxon>Vibrionaceae</taxon>
        <taxon>Vibrio</taxon>
    </lineage>
</organism>
<dbReference type="Proteomes" id="UP000046067">
    <property type="component" value="Unassembled WGS sequence"/>
</dbReference>
<protein>
    <submittedName>
        <fullName evidence="1">Uncharacterized protein</fullName>
    </submittedName>
</protein>
<evidence type="ECO:0000313" key="1">
    <source>
        <dbReference type="EMBL" id="CSB51717.1"/>
    </source>
</evidence>
<dbReference type="EMBL" id="CWQJ01000001">
    <property type="protein sequence ID" value="CSB51717.1"/>
    <property type="molecule type" value="Genomic_DNA"/>
</dbReference>